<dbReference type="Proteomes" id="UP000249204">
    <property type="component" value="Unassembled WGS sequence"/>
</dbReference>
<protein>
    <submittedName>
        <fullName evidence="4">TIGR01777 family protein</fullName>
    </submittedName>
</protein>
<feature type="domain" description="DUF1731" evidence="3">
    <location>
        <begin position="244"/>
        <end position="292"/>
    </location>
</feature>
<sequence>MVKKVVLAGGTGFVGQDFAPRFEKLGYSVYIISRQPGHISWADRGAIVEALEGAALLINLAGKSVNCRYTEENRRIIMDSRTETTHILGEAVLACTRPPELWINSSTATIYRHAEDRPMTEKDGEIGSGFSVEVAKAWERAFFEFELPATRQIALRIAIVLGKGGVMEPLTNLVRFGLGGAQGAGTQQFSWIHIEDLFRMVLFLQEQRQLEGVFNASSPHPVTNRELMASLRQQMGIRVGLPSPRWMLELGAIFIRTETELVLKSRWVIPDRMEREGFTFTYATLEAALAEILQPTR</sequence>
<feature type="domain" description="NAD-dependent epimerase/dehydratase" evidence="2">
    <location>
        <begin position="5"/>
        <end position="208"/>
    </location>
</feature>
<name>A0A2W6NEP6_9BACL</name>
<dbReference type="RefSeq" id="WP_111272399.1">
    <property type="nucleotide sequence ID" value="NZ_QKWW01000069.1"/>
</dbReference>
<accession>A0A2W6NEP6</accession>
<comment type="caution">
    <text evidence="4">The sequence shown here is derived from an EMBL/GenBank/DDBJ whole genome shotgun (WGS) entry which is preliminary data.</text>
</comment>
<dbReference type="InterPro" id="IPR013549">
    <property type="entry name" value="DUF1731"/>
</dbReference>
<dbReference type="Pfam" id="PF01370">
    <property type="entry name" value="Epimerase"/>
    <property type="match status" value="1"/>
</dbReference>
<dbReference type="SUPFAM" id="SSF51735">
    <property type="entry name" value="NAD(P)-binding Rossmann-fold domains"/>
    <property type="match status" value="1"/>
</dbReference>
<proteinExistence type="inferred from homology"/>
<dbReference type="InterPro" id="IPR010099">
    <property type="entry name" value="SDR39U1"/>
</dbReference>
<evidence type="ECO:0000259" key="3">
    <source>
        <dbReference type="Pfam" id="PF08338"/>
    </source>
</evidence>
<dbReference type="PANTHER" id="PTHR11092:SF0">
    <property type="entry name" value="EPIMERASE FAMILY PROTEIN SDR39U1"/>
    <property type="match status" value="1"/>
</dbReference>
<dbReference type="Pfam" id="PF08338">
    <property type="entry name" value="DUF1731"/>
    <property type="match status" value="1"/>
</dbReference>
<evidence type="ECO:0000313" key="4">
    <source>
        <dbReference type="EMBL" id="PZT53458.1"/>
    </source>
</evidence>
<dbReference type="InterPro" id="IPR001509">
    <property type="entry name" value="Epimerase_deHydtase"/>
</dbReference>
<organism evidence="4 5">
    <name type="scientific">Paenibacillus silvae</name>
    <dbReference type="NCBI Taxonomy" id="1325358"/>
    <lineage>
        <taxon>Bacteria</taxon>
        <taxon>Bacillati</taxon>
        <taxon>Bacillota</taxon>
        <taxon>Bacilli</taxon>
        <taxon>Bacillales</taxon>
        <taxon>Paenibacillaceae</taxon>
        <taxon>Paenibacillus</taxon>
    </lineage>
</organism>
<reference evidence="4 5" key="1">
    <citation type="submission" date="2018-06" db="EMBL/GenBank/DDBJ databases">
        <title>Isolation of heavy metals resistant Paenibacillus silvae NC2 from Gold-Copper mine in ZiJin, China.</title>
        <authorList>
            <person name="Xu J."/>
            <person name="Mazhar H.S."/>
            <person name="Rensing C."/>
        </authorList>
    </citation>
    <scope>NUCLEOTIDE SEQUENCE [LARGE SCALE GENOMIC DNA]</scope>
    <source>
        <strain evidence="4 5">NC2</strain>
    </source>
</reference>
<dbReference type="NCBIfam" id="TIGR01777">
    <property type="entry name" value="yfcH"/>
    <property type="match status" value="1"/>
</dbReference>
<gene>
    <name evidence="4" type="ORF">DN757_22440</name>
</gene>
<evidence type="ECO:0000259" key="2">
    <source>
        <dbReference type="Pfam" id="PF01370"/>
    </source>
</evidence>
<comment type="similarity">
    <text evidence="1">Belongs to the NAD(P)-dependent epimerase/dehydratase family. SDR39U1 subfamily.</text>
</comment>
<evidence type="ECO:0000313" key="5">
    <source>
        <dbReference type="Proteomes" id="UP000249204"/>
    </source>
</evidence>
<dbReference type="EMBL" id="QKWW01000069">
    <property type="protein sequence ID" value="PZT53458.1"/>
    <property type="molecule type" value="Genomic_DNA"/>
</dbReference>
<evidence type="ECO:0000256" key="1">
    <source>
        <dbReference type="ARBA" id="ARBA00009353"/>
    </source>
</evidence>
<dbReference type="AlphaFoldDB" id="A0A2W6NEP6"/>
<dbReference type="PANTHER" id="PTHR11092">
    <property type="entry name" value="SUGAR NUCLEOTIDE EPIMERASE RELATED"/>
    <property type="match status" value="1"/>
</dbReference>
<dbReference type="InterPro" id="IPR036291">
    <property type="entry name" value="NAD(P)-bd_dom_sf"/>
</dbReference>
<dbReference type="Gene3D" id="3.40.50.720">
    <property type="entry name" value="NAD(P)-binding Rossmann-like Domain"/>
    <property type="match status" value="1"/>
</dbReference>